<sequence>MQDQDIRDVATLLRDARANRTPVPAPTTKWPDLDADAAFAVQRHNAELAVAGGDRIVGYKLGNIAKAMQAAFGLDRPDYGYLLASGFAPEGVPIARDRFIAPFVELEPAFLLAAPLRGPNVTVADVIGAVDCAMPAIEIIDSRVQDWAISLPDTVADNGSTGAVLLGGTPRRLTELRLSDTRGALRLDGREVVAGNTRNVLGNPLAATAWLCNRLADYGIGFEAGQVVLPGSCLEAVPVDRAGHWSGEFTGWGSVEFEVTE</sequence>
<dbReference type="RefSeq" id="WP_344928438.1">
    <property type="nucleotide sequence ID" value="NZ_BAAAYK010000038.1"/>
</dbReference>
<dbReference type="Proteomes" id="UP001500483">
    <property type="component" value="Unassembled WGS sequence"/>
</dbReference>
<dbReference type="InterPro" id="IPR036663">
    <property type="entry name" value="Fumarylacetoacetase_C_sf"/>
</dbReference>
<dbReference type="PANTHER" id="PTHR30143">
    <property type="entry name" value="ACID HYDRATASE"/>
    <property type="match status" value="1"/>
</dbReference>
<evidence type="ECO:0000313" key="2">
    <source>
        <dbReference type="Proteomes" id="UP001500483"/>
    </source>
</evidence>
<dbReference type="InterPro" id="IPR050772">
    <property type="entry name" value="Hydratase-Decarb/MhpD_sf"/>
</dbReference>
<gene>
    <name evidence="1" type="ORF">GCM10020366_38500</name>
</gene>
<dbReference type="GO" id="GO:0016787">
    <property type="term" value="F:hydrolase activity"/>
    <property type="evidence" value="ECO:0007669"/>
    <property type="project" value="UniProtKB-KW"/>
</dbReference>
<dbReference type="EMBL" id="BAAAYK010000038">
    <property type="protein sequence ID" value="GAA3360051.1"/>
    <property type="molecule type" value="Genomic_DNA"/>
</dbReference>
<dbReference type="PANTHER" id="PTHR30143:SF0">
    <property type="entry name" value="2-KETO-4-PENTENOATE HYDRATASE"/>
    <property type="match status" value="1"/>
</dbReference>
<proteinExistence type="predicted"/>
<dbReference type="SUPFAM" id="SSF56529">
    <property type="entry name" value="FAH"/>
    <property type="match status" value="1"/>
</dbReference>
<reference evidence="2" key="1">
    <citation type="journal article" date="2019" name="Int. J. Syst. Evol. Microbiol.">
        <title>The Global Catalogue of Microorganisms (GCM) 10K type strain sequencing project: providing services to taxonomists for standard genome sequencing and annotation.</title>
        <authorList>
            <consortium name="The Broad Institute Genomics Platform"/>
            <consortium name="The Broad Institute Genome Sequencing Center for Infectious Disease"/>
            <person name="Wu L."/>
            <person name="Ma J."/>
        </authorList>
    </citation>
    <scope>NUCLEOTIDE SEQUENCE [LARGE SCALE GENOMIC DNA]</scope>
    <source>
        <strain evidence="2">JCM 9687</strain>
    </source>
</reference>
<protein>
    <submittedName>
        <fullName evidence="1">Fumarylacetoacetate hydrolase family protein</fullName>
    </submittedName>
</protein>
<dbReference type="Gene3D" id="3.90.850.10">
    <property type="entry name" value="Fumarylacetoacetase-like, C-terminal domain"/>
    <property type="match status" value="1"/>
</dbReference>
<keyword evidence="1" id="KW-0378">Hydrolase</keyword>
<comment type="caution">
    <text evidence="1">The sequence shown here is derived from an EMBL/GenBank/DDBJ whole genome shotgun (WGS) entry which is preliminary data.</text>
</comment>
<evidence type="ECO:0000313" key="1">
    <source>
        <dbReference type="EMBL" id="GAA3360051.1"/>
    </source>
</evidence>
<accession>A0ABP6RRJ4</accession>
<organism evidence="1 2">
    <name type="scientific">Saccharopolyspora gregorii</name>
    <dbReference type="NCBI Taxonomy" id="33914"/>
    <lineage>
        <taxon>Bacteria</taxon>
        <taxon>Bacillati</taxon>
        <taxon>Actinomycetota</taxon>
        <taxon>Actinomycetes</taxon>
        <taxon>Pseudonocardiales</taxon>
        <taxon>Pseudonocardiaceae</taxon>
        <taxon>Saccharopolyspora</taxon>
    </lineage>
</organism>
<keyword evidence="2" id="KW-1185">Reference proteome</keyword>
<name>A0ABP6RRJ4_9PSEU</name>